<proteinExistence type="inferred from homology"/>
<reference evidence="10" key="1">
    <citation type="submission" date="2021-04" db="EMBL/GenBank/DDBJ databases">
        <title>Genome based classification of Actinospica acidithermotolerans sp. nov., an actinobacterium isolated from an Indonesian hot spring.</title>
        <authorList>
            <person name="Kusuma A.B."/>
            <person name="Putra K.E."/>
            <person name="Nafisah S."/>
            <person name="Loh J."/>
            <person name="Nouioui I."/>
            <person name="Goodfellow M."/>
        </authorList>
    </citation>
    <scope>NUCLEOTIDE SEQUENCE</scope>
    <source>
        <strain evidence="10">DSM 45618</strain>
    </source>
</reference>
<dbReference type="Pfam" id="PF01850">
    <property type="entry name" value="PIN"/>
    <property type="match status" value="1"/>
</dbReference>
<evidence type="ECO:0000256" key="1">
    <source>
        <dbReference type="ARBA" id="ARBA00001946"/>
    </source>
</evidence>
<dbReference type="AlphaFoldDB" id="A0A8J8BAP7"/>
<evidence type="ECO:0000256" key="6">
    <source>
        <dbReference type="ARBA" id="ARBA00022842"/>
    </source>
</evidence>
<gene>
    <name evidence="8" type="primary">vapC</name>
    <name evidence="10" type="ORF">KGA66_01055</name>
</gene>
<keyword evidence="6 8" id="KW-0460">Magnesium</keyword>
<dbReference type="InterPro" id="IPR022907">
    <property type="entry name" value="VapC_family"/>
</dbReference>
<dbReference type="InterPro" id="IPR029060">
    <property type="entry name" value="PIN-like_dom_sf"/>
</dbReference>
<dbReference type="GO" id="GO:0016787">
    <property type="term" value="F:hydrolase activity"/>
    <property type="evidence" value="ECO:0007669"/>
    <property type="project" value="UniProtKB-KW"/>
</dbReference>
<keyword evidence="5 8" id="KW-0378">Hydrolase</keyword>
<evidence type="ECO:0000256" key="7">
    <source>
        <dbReference type="ARBA" id="ARBA00038093"/>
    </source>
</evidence>
<dbReference type="Proteomes" id="UP000677913">
    <property type="component" value="Unassembled WGS sequence"/>
</dbReference>
<keyword evidence="3 8" id="KW-0540">Nuclease</keyword>
<feature type="domain" description="PIN" evidence="9">
    <location>
        <begin position="2"/>
        <end position="129"/>
    </location>
</feature>
<dbReference type="EC" id="3.1.-.-" evidence="8"/>
<feature type="binding site" evidence="8">
    <location>
        <position position="5"/>
    </location>
    <ligand>
        <name>Mg(2+)</name>
        <dbReference type="ChEBI" id="CHEBI:18420"/>
    </ligand>
</feature>
<dbReference type="SUPFAM" id="SSF88723">
    <property type="entry name" value="PIN domain-like"/>
    <property type="match status" value="1"/>
</dbReference>
<comment type="function">
    <text evidence="8">Toxic component of a toxin-antitoxin (TA) system. An RNase.</text>
</comment>
<dbReference type="GO" id="GO:0004540">
    <property type="term" value="F:RNA nuclease activity"/>
    <property type="evidence" value="ECO:0007669"/>
    <property type="project" value="InterPro"/>
</dbReference>
<dbReference type="HAMAP" id="MF_00265">
    <property type="entry name" value="VapC_Nob1"/>
    <property type="match status" value="1"/>
</dbReference>
<comment type="cofactor">
    <cofactor evidence="1 8">
        <name>Mg(2+)</name>
        <dbReference type="ChEBI" id="CHEBI:18420"/>
    </cofactor>
</comment>
<accession>A0A8J8BAP7</accession>
<dbReference type="GO" id="GO:0000287">
    <property type="term" value="F:magnesium ion binding"/>
    <property type="evidence" value="ECO:0007669"/>
    <property type="project" value="UniProtKB-UniRule"/>
</dbReference>
<keyword evidence="4 8" id="KW-0479">Metal-binding</keyword>
<evidence type="ECO:0000259" key="9">
    <source>
        <dbReference type="Pfam" id="PF01850"/>
    </source>
</evidence>
<feature type="binding site" evidence="8">
    <location>
        <position position="103"/>
    </location>
    <ligand>
        <name>Mg(2+)</name>
        <dbReference type="ChEBI" id="CHEBI:18420"/>
    </ligand>
</feature>
<evidence type="ECO:0000256" key="4">
    <source>
        <dbReference type="ARBA" id="ARBA00022723"/>
    </source>
</evidence>
<evidence type="ECO:0000313" key="10">
    <source>
        <dbReference type="EMBL" id="MBS2961615.1"/>
    </source>
</evidence>
<evidence type="ECO:0000256" key="8">
    <source>
        <dbReference type="HAMAP-Rule" id="MF_00265"/>
    </source>
</evidence>
<comment type="caution">
    <text evidence="10">The sequence shown here is derived from an EMBL/GenBank/DDBJ whole genome shotgun (WGS) entry which is preliminary data.</text>
</comment>
<protein>
    <recommendedName>
        <fullName evidence="8">Ribonuclease VapC</fullName>
        <shortName evidence="8">RNase VapC</shortName>
        <ecNumber evidence="8">3.1.-.-</ecNumber>
    </recommendedName>
    <alternativeName>
        <fullName evidence="8">Toxin VapC</fullName>
    </alternativeName>
</protein>
<comment type="similarity">
    <text evidence="7 8">Belongs to the PINc/VapC protein family.</text>
</comment>
<organism evidence="10 11">
    <name type="scientific">Actinocrinis puniceicyclus</name>
    <dbReference type="NCBI Taxonomy" id="977794"/>
    <lineage>
        <taxon>Bacteria</taxon>
        <taxon>Bacillati</taxon>
        <taxon>Actinomycetota</taxon>
        <taxon>Actinomycetes</taxon>
        <taxon>Catenulisporales</taxon>
        <taxon>Actinospicaceae</taxon>
        <taxon>Actinocrinis</taxon>
    </lineage>
</organism>
<dbReference type="EMBL" id="JAGSXH010000002">
    <property type="protein sequence ID" value="MBS2961615.1"/>
    <property type="molecule type" value="Genomic_DNA"/>
</dbReference>
<dbReference type="CDD" id="cd18746">
    <property type="entry name" value="PIN_VapC4-5_FitB-like"/>
    <property type="match status" value="1"/>
</dbReference>
<dbReference type="PANTHER" id="PTHR33653:SF1">
    <property type="entry name" value="RIBONUCLEASE VAPC2"/>
    <property type="match status" value="1"/>
</dbReference>
<dbReference type="GO" id="GO:0090729">
    <property type="term" value="F:toxin activity"/>
    <property type="evidence" value="ECO:0007669"/>
    <property type="project" value="UniProtKB-KW"/>
</dbReference>
<dbReference type="PANTHER" id="PTHR33653">
    <property type="entry name" value="RIBONUCLEASE VAPC2"/>
    <property type="match status" value="1"/>
</dbReference>
<keyword evidence="2 8" id="KW-1277">Toxin-antitoxin system</keyword>
<keyword evidence="11" id="KW-1185">Reference proteome</keyword>
<dbReference type="InterPro" id="IPR050556">
    <property type="entry name" value="Type_II_TA_system_RNase"/>
</dbReference>
<evidence type="ECO:0000313" key="11">
    <source>
        <dbReference type="Proteomes" id="UP000677913"/>
    </source>
</evidence>
<evidence type="ECO:0000256" key="2">
    <source>
        <dbReference type="ARBA" id="ARBA00022649"/>
    </source>
</evidence>
<evidence type="ECO:0000256" key="5">
    <source>
        <dbReference type="ARBA" id="ARBA00022801"/>
    </source>
</evidence>
<evidence type="ECO:0000256" key="3">
    <source>
        <dbReference type="ARBA" id="ARBA00022722"/>
    </source>
</evidence>
<name>A0A8J8BAP7_9ACTN</name>
<dbReference type="RefSeq" id="WP_211463457.1">
    <property type="nucleotide sequence ID" value="NZ_JAGSXH010000002.1"/>
</dbReference>
<dbReference type="InterPro" id="IPR002716">
    <property type="entry name" value="PIN_dom"/>
</dbReference>
<keyword evidence="8" id="KW-0800">Toxin</keyword>
<dbReference type="Gene3D" id="3.40.50.1010">
    <property type="entry name" value="5'-nuclease"/>
    <property type="match status" value="1"/>
</dbReference>
<sequence length="140" mass="15968">MYVLDTNVLSEARRPSPNRRMLAWLASVPDHRLHISVIVIGEIRRGILMRAKTNPHDAQRLDLWLDELIDDYAFGDRLLPVTLEDALTWGRITAGNKHLPEADALIAAQALSRDWTVVTRNARDFERTGARLLNPFEFEG</sequence>